<dbReference type="Gene3D" id="3.30.700.10">
    <property type="entry name" value="Glycoprotein, Type 4 Pilin"/>
    <property type="match status" value="1"/>
</dbReference>
<dbReference type="eggNOG" id="COG2165">
    <property type="taxonomic scope" value="Bacteria"/>
</dbReference>
<feature type="transmembrane region" description="Helical" evidence="1">
    <location>
        <begin position="25"/>
        <end position="48"/>
    </location>
</feature>
<keyword evidence="3" id="KW-1185">Reference proteome</keyword>
<organism evidence="2 3">
    <name type="scientific">Lentisphaera araneosa HTCC2155</name>
    <dbReference type="NCBI Taxonomy" id="313628"/>
    <lineage>
        <taxon>Bacteria</taxon>
        <taxon>Pseudomonadati</taxon>
        <taxon>Lentisphaerota</taxon>
        <taxon>Lentisphaeria</taxon>
        <taxon>Lentisphaerales</taxon>
        <taxon>Lentisphaeraceae</taxon>
        <taxon>Lentisphaera</taxon>
    </lineage>
</organism>
<evidence type="ECO:0000313" key="3">
    <source>
        <dbReference type="Proteomes" id="UP000004947"/>
    </source>
</evidence>
<evidence type="ECO:0000256" key="1">
    <source>
        <dbReference type="SAM" id="Phobius"/>
    </source>
</evidence>
<protein>
    <submittedName>
        <fullName evidence="2">Uncharacterized protein</fullName>
    </submittedName>
</protein>
<dbReference type="InterPro" id="IPR045584">
    <property type="entry name" value="Pilin-like"/>
</dbReference>
<reference evidence="2 3" key="1">
    <citation type="journal article" date="2010" name="J. Bacteriol.">
        <title>Genome sequence of Lentisphaera araneosa HTCC2155T, the type species of the order Lentisphaerales in the phylum Lentisphaerae.</title>
        <authorList>
            <person name="Thrash J.C."/>
            <person name="Cho J.C."/>
            <person name="Vergin K.L."/>
            <person name="Morris R.M."/>
            <person name="Giovannoni S.J."/>
        </authorList>
    </citation>
    <scope>NUCLEOTIDE SEQUENCE [LARGE SCALE GENOMIC DNA]</scope>
    <source>
        <strain evidence="2 3">HTCC2155</strain>
    </source>
</reference>
<dbReference type="SUPFAM" id="SSF54523">
    <property type="entry name" value="Pili subunits"/>
    <property type="match status" value="1"/>
</dbReference>
<proteinExistence type="predicted"/>
<dbReference type="AlphaFoldDB" id="A6DM47"/>
<keyword evidence="1" id="KW-0472">Membrane</keyword>
<evidence type="ECO:0000313" key="2">
    <source>
        <dbReference type="EMBL" id="EDM27345.1"/>
    </source>
</evidence>
<name>A6DM47_9BACT</name>
<accession>A6DM47</accession>
<dbReference type="RefSeq" id="WP_007278950.1">
    <property type="nucleotide sequence ID" value="NZ_ABCK01000010.1"/>
</dbReference>
<dbReference type="EMBL" id="ABCK01000010">
    <property type="protein sequence ID" value="EDM27345.1"/>
    <property type="molecule type" value="Genomic_DNA"/>
</dbReference>
<gene>
    <name evidence="2" type="ORF">LNTAR_21565</name>
</gene>
<sequence length="246" mass="27619">MKALKNFTNDRLVKSPDVLNRVKKFTLIELLVVIAIIAILASLLLPVLSKAREKSRQAACLSNEKQNITGYHMFASDNDGKFPLSPGKGLHENVGNGSGYGSFPSYADRYYGLGRLYKDYNIDPHVFYCPSDELVTYDGPNGWKYHTGSWSGVWLAVSYFTRVTDKDQQILSTTHDPGMAIISDPLSLRVGGPKYYDGPLHRNGFNVAYVDGSAKHVLNSGNLMAIPEHHRDWNNHNIIWELMDRD</sequence>
<dbReference type="STRING" id="313628.LNTAR_21565"/>
<dbReference type="PANTHER" id="PTHR30093">
    <property type="entry name" value="GENERAL SECRETION PATHWAY PROTEIN G"/>
    <property type="match status" value="1"/>
</dbReference>
<comment type="caution">
    <text evidence="2">The sequence shown here is derived from an EMBL/GenBank/DDBJ whole genome shotgun (WGS) entry which is preliminary data.</text>
</comment>
<dbReference type="Proteomes" id="UP000004947">
    <property type="component" value="Unassembled WGS sequence"/>
</dbReference>
<keyword evidence="1" id="KW-0812">Transmembrane</keyword>
<keyword evidence="1" id="KW-1133">Transmembrane helix</keyword>
<dbReference type="NCBIfam" id="TIGR02532">
    <property type="entry name" value="IV_pilin_GFxxxE"/>
    <property type="match status" value="1"/>
</dbReference>
<dbReference type="InterPro" id="IPR012902">
    <property type="entry name" value="N_methyl_site"/>
</dbReference>